<dbReference type="Proteomes" id="UP000000683">
    <property type="component" value="Chromosome"/>
</dbReference>
<protein>
    <submittedName>
        <fullName evidence="1">Uncharacterized protein</fullName>
    </submittedName>
</protein>
<gene>
    <name evidence="1" type="ordered locus">ambt_18040</name>
</gene>
<dbReference type="HOGENOM" id="CLU_2550864_0_0_6"/>
<dbReference type="KEGG" id="alt:ambt_18040"/>
<sequence length="82" mass="9123">MHASTLLPALLADVNVHWQVLHCPDMQLYEIGISFARRDSSKFEPASTFMSLFNGDTVTLMATSVLKIVYCVNLECTESSII</sequence>
<organism evidence="1 2">
    <name type="scientific">Alteromonas naphthalenivorans</name>
    <dbReference type="NCBI Taxonomy" id="715451"/>
    <lineage>
        <taxon>Bacteria</taxon>
        <taxon>Pseudomonadati</taxon>
        <taxon>Pseudomonadota</taxon>
        <taxon>Gammaproteobacteria</taxon>
        <taxon>Alteromonadales</taxon>
        <taxon>Alteromonadaceae</taxon>
        <taxon>Alteromonas/Salinimonas group</taxon>
        <taxon>Alteromonas</taxon>
    </lineage>
</organism>
<evidence type="ECO:0000313" key="2">
    <source>
        <dbReference type="Proteomes" id="UP000000683"/>
    </source>
</evidence>
<accession>F5ZFH2</accession>
<name>F5ZFH2_ALTNA</name>
<proteinExistence type="predicted"/>
<keyword evidence="2" id="KW-1185">Reference proteome</keyword>
<reference evidence="1 2" key="1">
    <citation type="journal article" date="2011" name="J. Bacteriol.">
        <title>Complete genome sequence of the polycyclic aromatic hydrocarbon-degrading bacterium Alteromonas sp. strain SN2.</title>
        <authorList>
            <person name="Jin H.M."/>
            <person name="Jeong H."/>
            <person name="Moon E.J."/>
            <person name="Math R.K."/>
            <person name="Lee K."/>
            <person name="Kim H.J."/>
            <person name="Jeon C.O."/>
            <person name="Oh T.K."/>
            <person name="Kim J.F."/>
        </authorList>
    </citation>
    <scope>NUCLEOTIDE SEQUENCE [LARGE SCALE GENOMIC DNA]</scope>
    <source>
        <strain evidence="2">JCM 17741 / KACC 18427 / KCTC 11700BP / SN2</strain>
    </source>
</reference>
<evidence type="ECO:0000313" key="1">
    <source>
        <dbReference type="EMBL" id="AEF05107.1"/>
    </source>
</evidence>
<dbReference type="EMBL" id="CP002339">
    <property type="protein sequence ID" value="AEF05107.1"/>
    <property type="molecule type" value="Genomic_DNA"/>
</dbReference>
<dbReference type="AlphaFoldDB" id="F5ZFH2"/>